<dbReference type="PROSITE" id="PS51194">
    <property type="entry name" value="HELICASE_CTER"/>
    <property type="match status" value="1"/>
</dbReference>
<dbReference type="GO" id="GO:0016787">
    <property type="term" value="F:hydrolase activity"/>
    <property type="evidence" value="ECO:0007669"/>
    <property type="project" value="UniProtKB-KW"/>
</dbReference>
<feature type="domain" description="Helicase ATP-binding" evidence="10">
    <location>
        <begin position="116"/>
        <end position="310"/>
    </location>
</feature>
<dbReference type="Pfam" id="PF00271">
    <property type="entry name" value="Helicase_C"/>
    <property type="match status" value="1"/>
</dbReference>
<dbReference type="Pfam" id="PF00270">
    <property type="entry name" value="DEAD"/>
    <property type="match status" value="1"/>
</dbReference>
<comment type="similarity">
    <text evidence="7">Belongs to the DEAD box helicase family.</text>
</comment>
<keyword evidence="13" id="KW-1185">Reference proteome</keyword>
<dbReference type="GeneID" id="70241318"/>
<evidence type="ECO:0000256" key="6">
    <source>
        <dbReference type="ARBA" id="ARBA00047984"/>
    </source>
</evidence>
<proteinExistence type="inferred from homology"/>
<dbReference type="SMART" id="SM00490">
    <property type="entry name" value="HELICc"/>
    <property type="match status" value="1"/>
</dbReference>
<gene>
    <name evidence="12" type="ORF">BGW36DRAFT_293815</name>
</gene>
<dbReference type="PANTHER" id="PTHR24031">
    <property type="entry name" value="RNA HELICASE"/>
    <property type="match status" value="1"/>
</dbReference>
<accession>A0AAD4KT39</accession>
<dbReference type="Gene3D" id="3.40.50.300">
    <property type="entry name" value="P-loop containing nucleotide triphosphate hydrolases"/>
    <property type="match status" value="2"/>
</dbReference>
<dbReference type="AlphaFoldDB" id="A0AAD4KT39"/>
<keyword evidence="2 7" id="KW-0378">Hydrolase</keyword>
<organism evidence="12 13">
    <name type="scientific">Talaromyces proteolyticus</name>
    <dbReference type="NCBI Taxonomy" id="1131652"/>
    <lineage>
        <taxon>Eukaryota</taxon>
        <taxon>Fungi</taxon>
        <taxon>Dikarya</taxon>
        <taxon>Ascomycota</taxon>
        <taxon>Pezizomycotina</taxon>
        <taxon>Eurotiomycetes</taxon>
        <taxon>Eurotiomycetidae</taxon>
        <taxon>Eurotiales</taxon>
        <taxon>Trichocomaceae</taxon>
        <taxon>Talaromyces</taxon>
        <taxon>Talaromyces sect. Bacilispori</taxon>
    </lineage>
</organism>
<dbReference type="InterPro" id="IPR000629">
    <property type="entry name" value="RNA-helicase_DEAD-box_CS"/>
</dbReference>
<dbReference type="CDD" id="cd17964">
    <property type="entry name" value="DEADc_MSS116"/>
    <property type="match status" value="1"/>
</dbReference>
<evidence type="ECO:0000259" key="10">
    <source>
        <dbReference type="PROSITE" id="PS51192"/>
    </source>
</evidence>
<evidence type="ECO:0000256" key="5">
    <source>
        <dbReference type="ARBA" id="ARBA00022884"/>
    </source>
</evidence>
<dbReference type="EC" id="3.6.4.13" evidence="8"/>
<dbReference type="EMBL" id="JAJTJA010000005">
    <property type="protein sequence ID" value="KAH8698746.1"/>
    <property type="molecule type" value="Genomic_DNA"/>
</dbReference>
<evidence type="ECO:0000256" key="7">
    <source>
        <dbReference type="RuleBase" id="RU000492"/>
    </source>
</evidence>
<dbReference type="InterPro" id="IPR001650">
    <property type="entry name" value="Helicase_C-like"/>
</dbReference>
<dbReference type="GO" id="GO:0003723">
    <property type="term" value="F:RNA binding"/>
    <property type="evidence" value="ECO:0007669"/>
    <property type="project" value="UniProtKB-UniRule"/>
</dbReference>
<sequence>MLSAVRRGPVLARALRACAPRTLQSPVVRSTHIVTNFQSPSAIPSVFRPQVRLLQSKSSLNQTAAAQTVQENEPPAKSLTEFSELGSEGLVEPNIIYSITQKMGISTMSDVQRLTIPQTLNGVDTLAQAKTGTGKTIAFLIPVLQKIITNDPTLARRGPGSFKFRSNSPDIRAIIISPTRELAEQIAVEARKVAASTGIIVQTAVGGTRKMEGLDRIRRQGCHLLVATPGRLKDILSDPRSGVSAPNLDVFVLDEADRLLDDGFGPEIEEIGHYLPDPVEVDRQTLMFSATVPREVQGIVRKFMKPDFQFIKAVKENESPTHLRVPQWSVVVRGYENLLPSVLEIANKYNQRREQDSNLRPFKAIVYFNCTASVQLYYEVLASLLNDPMDPRSRNPFGRNVYGMHSKLSQQQRTAASDNFRRADGGILISSDVTARGMDFPDVTHVIQIGLPRDRESYIHRLGRTARADKEGEGWIILHEEELGSAGKRLRDLSIKEDASLETAGLDLSREGQEVATSTANILNQVSAAMKLVDHRTKSDAYRAELSYLSSVFSRKRALVHALNELAVHGWKLPEPPAISRTAAQKLGLAGIPALKVSDDDARSSRGFRGDAFGDAFATQGRQRIQRSSYGGRHNAPRFSDRQPDQLEEFGFGKRTENRPYRPSRGRF</sequence>
<dbReference type="GO" id="GO:0005524">
    <property type="term" value="F:ATP binding"/>
    <property type="evidence" value="ECO:0007669"/>
    <property type="project" value="UniProtKB-UniRule"/>
</dbReference>
<dbReference type="CDD" id="cd18787">
    <property type="entry name" value="SF2_C_DEAD"/>
    <property type="match status" value="1"/>
</dbReference>
<protein>
    <recommendedName>
        <fullName evidence="8">ATP-dependent RNA helicase</fullName>
        <ecNumber evidence="8">3.6.4.13</ecNumber>
    </recommendedName>
</protein>
<name>A0AAD4KT39_9EURO</name>
<keyword evidence="3 7" id="KW-0347">Helicase</keyword>
<evidence type="ECO:0000256" key="4">
    <source>
        <dbReference type="ARBA" id="ARBA00022840"/>
    </source>
</evidence>
<dbReference type="SUPFAM" id="SSF52540">
    <property type="entry name" value="P-loop containing nucleoside triphosphate hydrolases"/>
    <property type="match status" value="2"/>
</dbReference>
<comment type="caution">
    <text evidence="12">The sequence shown here is derived from an EMBL/GenBank/DDBJ whole genome shotgun (WGS) entry which is preliminary data.</text>
</comment>
<dbReference type="InterPro" id="IPR014001">
    <property type="entry name" value="Helicase_ATP-bd"/>
</dbReference>
<dbReference type="InterPro" id="IPR011545">
    <property type="entry name" value="DEAD/DEAH_box_helicase_dom"/>
</dbReference>
<comment type="catalytic activity">
    <reaction evidence="6 8">
        <text>ATP + H2O = ADP + phosphate + H(+)</text>
        <dbReference type="Rhea" id="RHEA:13065"/>
        <dbReference type="ChEBI" id="CHEBI:15377"/>
        <dbReference type="ChEBI" id="CHEBI:15378"/>
        <dbReference type="ChEBI" id="CHEBI:30616"/>
        <dbReference type="ChEBI" id="CHEBI:43474"/>
        <dbReference type="ChEBI" id="CHEBI:456216"/>
        <dbReference type="EC" id="3.6.4.13"/>
    </reaction>
</comment>
<dbReference type="Proteomes" id="UP001201262">
    <property type="component" value="Unassembled WGS sequence"/>
</dbReference>
<dbReference type="PROSITE" id="PS00039">
    <property type="entry name" value="DEAD_ATP_HELICASE"/>
    <property type="match status" value="1"/>
</dbReference>
<dbReference type="PROSITE" id="PS51192">
    <property type="entry name" value="HELICASE_ATP_BIND_1"/>
    <property type="match status" value="1"/>
</dbReference>
<evidence type="ECO:0000259" key="11">
    <source>
        <dbReference type="PROSITE" id="PS51194"/>
    </source>
</evidence>
<evidence type="ECO:0000256" key="3">
    <source>
        <dbReference type="ARBA" id="ARBA00022806"/>
    </source>
</evidence>
<evidence type="ECO:0000313" key="12">
    <source>
        <dbReference type="EMBL" id="KAH8698746.1"/>
    </source>
</evidence>
<feature type="domain" description="Helicase C-terminal" evidence="11">
    <location>
        <begin position="344"/>
        <end position="523"/>
    </location>
</feature>
<dbReference type="GO" id="GO:0003724">
    <property type="term" value="F:RNA helicase activity"/>
    <property type="evidence" value="ECO:0007669"/>
    <property type="project" value="UniProtKB-EC"/>
</dbReference>
<keyword evidence="4 7" id="KW-0067">ATP-binding</keyword>
<evidence type="ECO:0000313" key="13">
    <source>
        <dbReference type="Proteomes" id="UP001201262"/>
    </source>
</evidence>
<feature type="region of interest" description="Disordered" evidence="9">
    <location>
        <begin position="623"/>
        <end position="668"/>
    </location>
</feature>
<evidence type="ECO:0000256" key="9">
    <source>
        <dbReference type="SAM" id="MobiDB-lite"/>
    </source>
</evidence>
<keyword evidence="1 7" id="KW-0547">Nucleotide-binding</keyword>
<evidence type="ECO:0000256" key="2">
    <source>
        <dbReference type="ARBA" id="ARBA00022801"/>
    </source>
</evidence>
<dbReference type="SMART" id="SM00487">
    <property type="entry name" value="DEXDc"/>
    <property type="match status" value="1"/>
</dbReference>
<comment type="domain">
    <text evidence="8">The Q motif is unique to and characteristic of the DEAD box family of RNA helicases and controls ATP binding and hydrolysis.</text>
</comment>
<dbReference type="InterPro" id="IPR027417">
    <property type="entry name" value="P-loop_NTPase"/>
</dbReference>
<evidence type="ECO:0000256" key="1">
    <source>
        <dbReference type="ARBA" id="ARBA00022741"/>
    </source>
</evidence>
<dbReference type="RefSeq" id="XP_046073210.1">
    <property type="nucleotide sequence ID" value="XM_046211031.1"/>
</dbReference>
<feature type="compositionally biased region" description="Basic and acidic residues" evidence="9">
    <location>
        <begin position="639"/>
        <end position="660"/>
    </location>
</feature>
<reference evidence="12" key="1">
    <citation type="submission" date="2021-12" db="EMBL/GenBank/DDBJ databases">
        <title>Convergent genome expansion in fungi linked to evolution of root-endophyte symbiosis.</title>
        <authorList>
            <consortium name="DOE Joint Genome Institute"/>
            <person name="Ke Y.-H."/>
            <person name="Bonito G."/>
            <person name="Liao H.-L."/>
            <person name="Looney B."/>
            <person name="Rojas-Flechas A."/>
            <person name="Nash J."/>
            <person name="Hameed K."/>
            <person name="Schadt C."/>
            <person name="Martin F."/>
            <person name="Crous P.W."/>
            <person name="Miettinen O."/>
            <person name="Magnuson J.K."/>
            <person name="Labbe J."/>
            <person name="Jacobson D."/>
            <person name="Doktycz M.J."/>
            <person name="Veneault-Fourrey C."/>
            <person name="Kuo A."/>
            <person name="Mondo S."/>
            <person name="Calhoun S."/>
            <person name="Riley R."/>
            <person name="Ohm R."/>
            <person name="LaButti K."/>
            <person name="Andreopoulos B."/>
            <person name="Pangilinan J."/>
            <person name="Nolan M."/>
            <person name="Tritt A."/>
            <person name="Clum A."/>
            <person name="Lipzen A."/>
            <person name="Daum C."/>
            <person name="Barry K."/>
            <person name="Grigoriev I.V."/>
            <person name="Vilgalys R."/>
        </authorList>
    </citation>
    <scope>NUCLEOTIDE SEQUENCE</scope>
    <source>
        <strain evidence="12">PMI_201</strain>
    </source>
</reference>
<keyword evidence="5 8" id="KW-0694">RNA-binding</keyword>
<evidence type="ECO:0000256" key="8">
    <source>
        <dbReference type="RuleBase" id="RU365068"/>
    </source>
</evidence>
<comment type="function">
    <text evidence="8">RNA helicase.</text>
</comment>